<dbReference type="EMBL" id="KV454538">
    <property type="protein sequence ID" value="ODV70325.1"/>
    <property type="molecule type" value="Genomic_DNA"/>
</dbReference>
<dbReference type="InterPro" id="IPR020904">
    <property type="entry name" value="Sc_DH/Rdtase_CS"/>
</dbReference>
<dbReference type="PANTHER" id="PTHR43008:SF13">
    <property type="entry name" value="L-XYLULOSE REDUCTASE-RELATED"/>
    <property type="match status" value="1"/>
</dbReference>
<name>A0A1E4RTE6_9ASCO</name>
<dbReference type="GO" id="GO:0005975">
    <property type="term" value="P:carbohydrate metabolic process"/>
    <property type="evidence" value="ECO:0007669"/>
    <property type="project" value="UniProtKB-ARBA"/>
</dbReference>
<organism evidence="4 5">
    <name type="scientific">Hyphopichia burtonii NRRL Y-1933</name>
    <dbReference type="NCBI Taxonomy" id="984485"/>
    <lineage>
        <taxon>Eukaryota</taxon>
        <taxon>Fungi</taxon>
        <taxon>Dikarya</taxon>
        <taxon>Ascomycota</taxon>
        <taxon>Saccharomycotina</taxon>
        <taxon>Pichiomycetes</taxon>
        <taxon>Debaryomycetaceae</taxon>
        <taxon>Hyphopichia</taxon>
    </lineage>
</organism>
<evidence type="ECO:0000256" key="1">
    <source>
        <dbReference type="ARBA" id="ARBA00006484"/>
    </source>
</evidence>
<evidence type="ECO:0000313" key="4">
    <source>
        <dbReference type="EMBL" id="ODV70325.1"/>
    </source>
</evidence>
<accession>A0A1E4RTE6</accession>
<reference evidence="5" key="1">
    <citation type="submission" date="2016-05" db="EMBL/GenBank/DDBJ databases">
        <title>Comparative genomics of biotechnologically important yeasts.</title>
        <authorList>
            <consortium name="DOE Joint Genome Institute"/>
            <person name="Riley R."/>
            <person name="Haridas S."/>
            <person name="Wolfe K.H."/>
            <person name="Lopes M.R."/>
            <person name="Hittinger C.T."/>
            <person name="Goker M."/>
            <person name="Salamov A."/>
            <person name="Wisecaver J."/>
            <person name="Long T.M."/>
            <person name="Aerts A.L."/>
            <person name="Barry K."/>
            <person name="Choi C."/>
            <person name="Clum A."/>
            <person name="Coughlan A.Y."/>
            <person name="Deshpande S."/>
            <person name="Douglass A.P."/>
            <person name="Hanson S.J."/>
            <person name="Klenk H.-P."/>
            <person name="Labutti K."/>
            <person name="Lapidus A."/>
            <person name="Lindquist E."/>
            <person name="Lipzen A."/>
            <person name="Meier-Kolthoff J.P."/>
            <person name="Ohm R.A."/>
            <person name="Otillar R.P."/>
            <person name="Pangilinan J."/>
            <person name="Peng Y."/>
            <person name="Rokas A."/>
            <person name="Rosa C.A."/>
            <person name="Scheuner C."/>
            <person name="Sibirny A.A."/>
            <person name="Slot J.C."/>
            <person name="Stielow J.B."/>
            <person name="Sun H."/>
            <person name="Kurtzman C.P."/>
            <person name="Blackwell M."/>
            <person name="Grigoriev I.V."/>
            <person name="Jeffries T.W."/>
        </authorList>
    </citation>
    <scope>NUCLEOTIDE SEQUENCE [LARGE SCALE GENOMIC DNA]</scope>
    <source>
        <strain evidence="5">NRRL Y-1933</strain>
    </source>
</reference>
<dbReference type="STRING" id="984485.A0A1E4RTE6"/>
<evidence type="ECO:0000313" key="5">
    <source>
        <dbReference type="Proteomes" id="UP000095085"/>
    </source>
</evidence>
<evidence type="ECO:0000256" key="2">
    <source>
        <dbReference type="ARBA" id="ARBA00022857"/>
    </source>
</evidence>
<dbReference type="Pfam" id="PF13561">
    <property type="entry name" value="adh_short_C2"/>
    <property type="match status" value="1"/>
</dbReference>
<dbReference type="AlphaFoldDB" id="A0A1E4RTE6"/>
<dbReference type="SUPFAM" id="SSF51735">
    <property type="entry name" value="NAD(P)-binding Rossmann-fold domains"/>
    <property type="match status" value="1"/>
</dbReference>
<dbReference type="PROSITE" id="PS00061">
    <property type="entry name" value="ADH_SHORT"/>
    <property type="match status" value="1"/>
</dbReference>
<dbReference type="InterPro" id="IPR036291">
    <property type="entry name" value="NAD(P)-bd_dom_sf"/>
</dbReference>
<dbReference type="Gene3D" id="3.40.50.720">
    <property type="entry name" value="NAD(P)-binding Rossmann-like Domain"/>
    <property type="match status" value="1"/>
</dbReference>
<dbReference type="GO" id="GO:0050664">
    <property type="term" value="F:oxidoreductase activity, acting on NAD(P)H, oxygen as acceptor"/>
    <property type="evidence" value="ECO:0007669"/>
    <property type="project" value="TreeGrafter"/>
</dbReference>
<dbReference type="PANTHER" id="PTHR43008">
    <property type="entry name" value="BENZIL REDUCTASE"/>
    <property type="match status" value="1"/>
</dbReference>
<keyword evidence="2" id="KW-0521">NADP</keyword>
<keyword evidence="3" id="KW-0560">Oxidoreductase</keyword>
<dbReference type="RefSeq" id="XP_020079392.1">
    <property type="nucleotide sequence ID" value="XM_020223410.1"/>
</dbReference>
<sequence length="286" mass="30908">MTVDENTPAATSYCNKDIGNLPAQFPSLSPNILDLFLLTGKSAVITGGARGIGYVISEAYCQAGLKNLAIIDYAANVLNIEKLQAQFPKTNITYNHCDVRKSDEVAKVIGEIHQNFGEIDIFVANAGIAWTDGPLIDQDNDDLWHNVVNVDLNGVYYCAKNIGRIFRDQGKGSLVMTASMSAHIVNVPQLQAAYNAAKAGVLHLGKSLAVEWAPFARVNTVSPGYIATELSDFIPEDQKNKWYSITPKGRQGLPRELCGAYLYLASDAATFVTGADLRVDGGYCAV</sequence>
<dbReference type="GO" id="GO:0050085">
    <property type="term" value="F:mannitol 2-dehydrogenase (NADP+) activity"/>
    <property type="evidence" value="ECO:0007669"/>
    <property type="project" value="UniProtKB-ARBA"/>
</dbReference>
<protein>
    <submittedName>
        <fullName evidence="4">NAD(P)-binding protein</fullName>
    </submittedName>
</protein>
<evidence type="ECO:0000256" key="3">
    <source>
        <dbReference type="ARBA" id="ARBA00023002"/>
    </source>
</evidence>
<dbReference type="InterPro" id="IPR002347">
    <property type="entry name" value="SDR_fam"/>
</dbReference>
<keyword evidence="5" id="KW-1185">Reference proteome</keyword>
<proteinExistence type="inferred from homology"/>
<comment type="similarity">
    <text evidence="1">Belongs to the short-chain dehydrogenases/reductases (SDR) family.</text>
</comment>
<dbReference type="GeneID" id="30997959"/>
<dbReference type="PRINTS" id="PR00080">
    <property type="entry name" value="SDRFAMILY"/>
</dbReference>
<dbReference type="FunFam" id="3.40.50.720:FF:000090">
    <property type="entry name" value="NADP-dependent mannitol dehydrogenase"/>
    <property type="match status" value="1"/>
</dbReference>
<dbReference type="GO" id="GO:0044281">
    <property type="term" value="P:small molecule metabolic process"/>
    <property type="evidence" value="ECO:0007669"/>
    <property type="project" value="UniProtKB-ARBA"/>
</dbReference>
<dbReference type="Proteomes" id="UP000095085">
    <property type="component" value="Unassembled WGS sequence"/>
</dbReference>
<dbReference type="PRINTS" id="PR00081">
    <property type="entry name" value="GDHRDH"/>
</dbReference>
<gene>
    <name evidence="4" type="ORF">HYPBUDRAFT_4210</name>
</gene>
<dbReference type="OrthoDB" id="1888931at2759"/>